<reference evidence="10 11" key="1">
    <citation type="submission" date="2015-06" db="EMBL/GenBank/DDBJ databases">
        <title>A Comprehensive Approach to Explore the Metabolic and Phylogenetic Diversity of Bacterial Steroid Degradation in the Environment: Testosterone as an Example.</title>
        <authorList>
            <person name="Yang F.-C."/>
            <person name="Chen Y.-L."/>
            <person name="Yu C.-P."/>
            <person name="Tang S.-L."/>
            <person name="Wang P.-H."/>
            <person name="Ismail W."/>
            <person name="Wang C.-H."/>
            <person name="Yang C.-Y."/>
            <person name="Chiang Y.-R."/>
        </authorList>
    </citation>
    <scope>NUCLEOTIDE SEQUENCE [LARGE SCALE GENOMIC DNA]</scope>
    <source>
        <strain evidence="10 11">DSM 18526</strain>
    </source>
</reference>
<sequence length="332" mass="35125">MDAATTKPPLDTDQLLARGRRVFETEIAAVAALQDRLGTAFVAACRLLHGCRGRVVVTGMGKSGHIGNKIAATLASTGTPSFFLHPAEASHGDIGMITREDVVLAISNSGETAELLIILPVIKRLGVPLIAMTGRLHSTLARAATALLDVGVPAEACPYNLAPTASTTAALAMGDALAVAVLEARGFSEQDFARSHPGGALGRRLLLHVEDVMRSGDELPVVAPEASLRDGLLEMSRKGLGMTAVADQDGRVLGIYTDGDLRRTLDRPTDLRTTRMREVMTADPRTITARVLAAEAVRLIETQRISQLLVVDERGVLVGALNVHDLLRAGVM</sequence>
<feature type="domain" description="CBS" evidence="8">
    <location>
        <begin position="280"/>
        <end position="332"/>
    </location>
</feature>
<dbReference type="PANTHER" id="PTHR42745">
    <property type="match status" value="1"/>
</dbReference>
<evidence type="ECO:0000313" key="10">
    <source>
        <dbReference type="EMBL" id="AMN46128.1"/>
    </source>
</evidence>
<dbReference type="Proteomes" id="UP000070250">
    <property type="component" value="Chromosome"/>
</dbReference>
<dbReference type="PIRSF" id="PIRSF004692">
    <property type="entry name" value="KdsD_KpsF"/>
    <property type="match status" value="1"/>
</dbReference>
<evidence type="ECO:0000256" key="6">
    <source>
        <dbReference type="PIRSR" id="PIRSR004692-3"/>
    </source>
</evidence>
<evidence type="ECO:0000259" key="9">
    <source>
        <dbReference type="PROSITE" id="PS51464"/>
    </source>
</evidence>
<dbReference type="FunFam" id="3.40.50.10490:FF:000011">
    <property type="entry name" value="Arabinose 5-phosphate isomerase"/>
    <property type="match status" value="1"/>
</dbReference>
<dbReference type="Gene3D" id="3.10.580.10">
    <property type="entry name" value="CBS-domain"/>
    <property type="match status" value="1"/>
</dbReference>
<keyword evidence="3 7" id="KW-0129">CBS domain</keyword>
<dbReference type="Pfam" id="PF00571">
    <property type="entry name" value="CBS"/>
    <property type="match status" value="2"/>
</dbReference>
<dbReference type="PANTHER" id="PTHR42745:SF1">
    <property type="entry name" value="ARABINOSE 5-PHOSPHATE ISOMERASE KDSD"/>
    <property type="match status" value="1"/>
</dbReference>
<comment type="catalytic activity">
    <reaction evidence="4">
        <text>D-arabinose 5-phosphate = D-ribulose 5-phosphate</text>
        <dbReference type="Rhea" id="RHEA:23104"/>
        <dbReference type="ChEBI" id="CHEBI:57693"/>
        <dbReference type="ChEBI" id="CHEBI:58121"/>
        <dbReference type="EC" id="5.3.1.13"/>
    </reaction>
</comment>
<dbReference type="PROSITE" id="PS51464">
    <property type="entry name" value="SIS"/>
    <property type="match status" value="1"/>
</dbReference>
<dbReference type="AlphaFoldDB" id="A0A127F943"/>
<keyword evidence="2" id="KW-0677">Repeat</keyword>
<feature type="site" description="Catalytically relevant" evidence="6">
    <location>
        <position position="62"/>
    </location>
</feature>
<dbReference type="InterPro" id="IPR046348">
    <property type="entry name" value="SIS_dom_sf"/>
</dbReference>
<evidence type="ECO:0000256" key="5">
    <source>
        <dbReference type="PIRSR" id="PIRSR004692-2"/>
    </source>
</evidence>
<name>A0A127F943_STEDE</name>
<dbReference type="Pfam" id="PF01380">
    <property type="entry name" value="SIS"/>
    <property type="match status" value="1"/>
</dbReference>
<dbReference type="GO" id="GO:1901135">
    <property type="term" value="P:carbohydrate derivative metabolic process"/>
    <property type="evidence" value="ECO:0007669"/>
    <property type="project" value="InterPro"/>
</dbReference>
<feature type="domain" description="CBS" evidence="8">
    <location>
        <begin position="213"/>
        <end position="271"/>
    </location>
</feature>
<dbReference type="InterPro" id="IPR001347">
    <property type="entry name" value="SIS_dom"/>
</dbReference>
<feature type="domain" description="SIS" evidence="9">
    <location>
        <begin position="43"/>
        <end position="187"/>
    </location>
</feature>
<dbReference type="InterPro" id="IPR000644">
    <property type="entry name" value="CBS_dom"/>
</dbReference>
<dbReference type="NCBIfam" id="TIGR00393">
    <property type="entry name" value="kpsF"/>
    <property type="match status" value="1"/>
</dbReference>
<proteinExistence type="inferred from homology"/>
<feature type="binding site" evidence="5">
    <location>
        <position position="85"/>
    </location>
    <ligand>
        <name>Zn(2+)</name>
        <dbReference type="ChEBI" id="CHEBI:29105"/>
    </ligand>
</feature>
<dbReference type="GO" id="GO:0019146">
    <property type="term" value="F:arabinose-5-phosphate isomerase activity"/>
    <property type="evidence" value="ECO:0007669"/>
    <property type="project" value="UniProtKB-EC"/>
</dbReference>
<gene>
    <name evidence="10" type="ORF">ACG33_03180</name>
</gene>
<accession>A0A127F943</accession>
<evidence type="ECO:0000259" key="8">
    <source>
        <dbReference type="PROSITE" id="PS51371"/>
    </source>
</evidence>
<evidence type="ECO:0000256" key="2">
    <source>
        <dbReference type="ARBA" id="ARBA00022737"/>
    </source>
</evidence>
<evidence type="ECO:0000256" key="3">
    <source>
        <dbReference type="ARBA" id="ARBA00023122"/>
    </source>
</evidence>
<keyword evidence="11" id="KW-1185">Reference proteome</keyword>
<dbReference type="PATRIC" id="fig|465721.4.peg.686"/>
<dbReference type="PROSITE" id="PS51371">
    <property type="entry name" value="CBS"/>
    <property type="match status" value="2"/>
</dbReference>
<dbReference type="EMBL" id="CP011971">
    <property type="protein sequence ID" value="AMN46128.1"/>
    <property type="molecule type" value="Genomic_DNA"/>
</dbReference>
<dbReference type="Gene3D" id="3.40.50.10490">
    <property type="entry name" value="Glucose-6-phosphate isomerase like protein, domain 1"/>
    <property type="match status" value="1"/>
</dbReference>
<protein>
    <recommendedName>
        <fullName evidence="4">Arabinose 5-phosphate isomerase</fullName>
        <shortName evidence="4">API</shortName>
        <ecNumber evidence="4">5.3.1.13</ecNumber>
    </recommendedName>
</protein>
<dbReference type="STRING" id="465721.ACG33_03180"/>
<evidence type="ECO:0000256" key="7">
    <source>
        <dbReference type="PROSITE-ProRule" id="PRU00703"/>
    </source>
</evidence>
<dbReference type="RefSeq" id="WP_066918639.1">
    <property type="nucleotide sequence ID" value="NZ_CP011971.1"/>
</dbReference>
<dbReference type="InterPro" id="IPR050986">
    <property type="entry name" value="GutQ/KpsF_isomerases"/>
</dbReference>
<dbReference type="GO" id="GO:0046872">
    <property type="term" value="F:metal ion binding"/>
    <property type="evidence" value="ECO:0007669"/>
    <property type="project" value="UniProtKB-KW"/>
</dbReference>
<dbReference type="KEGG" id="sdf:ACG33_03180"/>
<dbReference type="EC" id="5.3.1.13" evidence="4"/>
<dbReference type="SMART" id="SM00116">
    <property type="entry name" value="CBS"/>
    <property type="match status" value="2"/>
</dbReference>
<dbReference type="OrthoDB" id="9762536at2"/>
<comment type="similarity">
    <text evidence="1 4">Belongs to the SIS family. GutQ/KpsF subfamily.</text>
</comment>
<keyword evidence="5" id="KW-0479">Metal-binding</keyword>
<evidence type="ECO:0000313" key="11">
    <source>
        <dbReference type="Proteomes" id="UP000070250"/>
    </source>
</evidence>
<dbReference type="InterPro" id="IPR035474">
    <property type="entry name" value="SIS_Kpsf"/>
</dbReference>
<keyword evidence="5" id="KW-0862">Zinc</keyword>
<evidence type="ECO:0000256" key="1">
    <source>
        <dbReference type="ARBA" id="ARBA00008165"/>
    </source>
</evidence>
<evidence type="ECO:0000256" key="4">
    <source>
        <dbReference type="PIRNR" id="PIRNR004692"/>
    </source>
</evidence>
<feature type="site" description="Catalytically relevant" evidence="6">
    <location>
        <position position="196"/>
    </location>
</feature>
<organism evidence="10 11">
    <name type="scientific">Steroidobacter denitrificans</name>
    <dbReference type="NCBI Taxonomy" id="465721"/>
    <lineage>
        <taxon>Bacteria</taxon>
        <taxon>Pseudomonadati</taxon>
        <taxon>Pseudomonadota</taxon>
        <taxon>Gammaproteobacteria</taxon>
        <taxon>Steroidobacterales</taxon>
        <taxon>Steroidobacteraceae</taxon>
        <taxon>Steroidobacter</taxon>
    </lineage>
</organism>
<dbReference type="CDD" id="cd04604">
    <property type="entry name" value="CBS_pair_SIS_assoc"/>
    <property type="match status" value="1"/>
</dbReference>
<dbReference type="InterPro" id="IPR004800">
    <property type="entry name" value="KdsD/KpsF-type"/>
</dbReference>
<dbReference type="GO" id="GO:0097367">
    <property type="term" value="F:carbohydrate derivative binding"/>
    <property type="evidence" value="ECO:0007669"/>
    <property type="project" value="InterPro"/>
</dbReference>
<dbReference type="GO" id="GO:0005975">
    <property type="term" value="P:carbohydrate metabolic process"/>
    <property type="evidence" value="ECO:0007669"/>
    <property type="project" value="InterPro"/>
</dbReference>
<feature type="site" description="Catalytically relevant" evidence="6">
    <location>
        <position position="114"/>
    </location>
</feature>
<dbReference type="SUPFAM" id="SSF53697">
    <property type="entry name" value="SIS domain"/>
    <property type="match status" value="1"/>
</dbReference>
<dbReference type="InterPro" id="IPR046342">
    <property type="entry name" value="CBS_dom_sf"/>
</dbReference>
<dbReference type="CDD" id="cd05014">
    <property type="entry name" value="SIS_Kpsf"/>
    <property type="match status" value="1"/>
</dbReference>
<keyword evidence="4 10" id="KW-0413">Isomerase</keyword>
<feature type="site" description="Catalytically relevant" evidence="6">
    <location>
        <position position="155"/>
    </location>
</feature>